<feature type="short sequence motif" description="GXSXG" evidence="4">
    <location>
        <begin position="36"/>
        <end position="40"/>
    </location>
</feature>
<dbReference type="Pfam" id="PF01734">
    <property type="entry name" value="Patatin"/>
    <property type="match status" value="1"/>
</dbReference>
<protein>
    <submittedName>
        <fullName evidence="6">Patatin-like phospholipase family protein</fullName>
    </submittedName>
</protein>
<evidence type="ECO:0000256" key="1">
    <source>
        <dbReference type="ARBA" id="ARBA00022801"/>
    </source>
</evidence>
<evidence type="ECO:0000256" key="4">
    <source>
        <dbReference type="PROSITE-ProRule" id="PRU01161"/>
    </source>
</evidence>
<sequence>MRRALVLSGGGSRGSYQIGVWQALEELGVRFSMVFGTSIGAINAALIAQGDLRLAQNLWDNMTAEKIAPDCAEALHFDRTFGNVREFLSFLLENAKRLRVDTGPLGLLIHEHVNEGRVRASGKKLGVMAVRFPSFQPSPIRLEDMESGSLEDWLLASAACFPIFRMKQIHGERYLDGAYSDNLPIDFALSQGADEVISVELHPGHTHPEYRRMPFLTTIAPTTELGGFLDFASGLLARNRERGYRDAMKRFQIYEGFAYTFHRAPDLLAEQTGRRLAAAIARLDAGEISRSTLSSKTVSAPLIRAMENFSHTTEALSYRQIFVQALEMAAQCLGFSPDPVYEVDSLIREMLEKVPFDFPENPEFSDAASGDVSLVGALYRHLGIYGCFPESDIRKIVRFPEHVISALFLHFLKNAP</sequence>
<dbReference type="InterPro" id="IPR050301">
    <property type="entry name" value="NTE"/>
</dbReference>
<feature type="short sequence motif" description="GXGXXG" evidence="4">
    <location>
        <begin position="9"/>
        <end position="14"/>
    </location>
</feature>
<accession>A0A9D1IA83</accession>
<feature type="active site" description="Nucleophile" evidence="4">
    <location>
        <position position="38"/>
    </location>
</feature>
<dbReference type="PROSITE" id="PS51635">
    <property type="entry name" value="PNPLA"/>
    <property type="match status" value="1"/>
</dbReference>
<dbReference type="Gene3D" id="3.40.1090.10">
    <property type="entry name" value="Cytosolic phospholipase A2 catalytic domain"/>
    <property type="match status" value="2"/>
</dbReference>
<dbReference type="AlphaFoldDB" id="A0A9D1IA83"/>
<dbReference type="GO" id="GO:0016787">
    <property type="term" value="F:hydrolase activity"/>
    <property type="evidence" value="ECO:0007669"/>
    <property type="project" value="UniProtKB-UniRule"/>
</dbReference>
<feature type="domain" description="PNPLA" evidence="5">
    <location>
        <begin position="5"/>
        <end position="189"/>
    </location>
</feature>
<dbReference type="Proteomes" id="UP000824072">
    <property type="component" value="Unassembled WGS sequence"/>
</dbReference>
<reference evidence="6" key="1">
    <citation type="submission" date="2020-10" db="EMBL/GenBank/DDBJ databases">
        <authorList>
            <person name="Gilroy R."/>
        </authorList>
    </citation>
    <scope>NUCLEOTIDE SEQUENCE</scope>
    <source>
        <strain evidence="6">ChiHcec3-11533</strain>
    </source>
</reference>
<dbReference type="InterPro" id="IPR002641">
    <property type="entry name" value="PNPLA_dom"/>
</dbReference>
<name>A0A9D1IA83_9FIRM</name>
<evidence type="ECO:0000259" key="5">
    <source>
        <dbReference type="PROSITE" id="PS51635"/>
    </source>
</evidence>
<comment type="caution">
    <text evidence="6">The sequence shown here is derived from an EMBL/GenBank/DDBJ whole genome shotgun (WGS) entry which is preliminary data.</text>
</comment>
<dbReference type="SUPFAM" id="SSF52151">
    <property type="entry name" value="FabD/lysophospholipase-like"/>
    <property type="match status" value="1"/>
</dbReference>
<feature type="active site" description="Proton acceptor" evidence="4">
    <location>
        <position position="176"/>
    </location>
</feature>
<keyword evidence="2 4" id="KW-0442">Lipid degradation</keyword>
<dbReference type="PANTHER" id="PTHR14226:SF29">
    <property type="entry name" value="NEUROPATHY TARGET ESTERASE SWS"/>
    <property type="match status" value="1"/>
</dbReference>
<feature type="short sequence motif" description="DGA/G" evidence="4">
    <location>
        <begin position="176"/>
        <end position="178"/>
    </location>
</feature>
<dbReference type="GO" id="GO:0016042">
    <property type="term" value="P:lipid catabolic process"/>
    <property type="evidence" value="ECO:0007669"/>
    <property type="project" value="UniProtKB-UniRule"/>
</dbReference>
<dbReference type="CDD" id="cd07209">
    <property type="entry name" value="Pat_hypo_Ecoli_Z1214_like"/>
    <property type="match status" value="1"/>
</dbReference>
<keyword evidence="3 4" id="KW-0443">Lipid metabolism</keyword>
<gene>
    <name evidence="6" type="ORF">IAB02_01055</name>
</gene>
<evidence type="ECO:0000313" key="6">
    <source>
        <dbReference type="EMBL" id="HIU33126.1"/>
    </source>
</evidence>
<dbReference type="InterPro" id="IPR016035">
    <property type="entry name" value="Acyl_Trfase/lysoPLipase"/>
</dbReference>
<evidence type="ECO:0000313" key="7">
    <source>
        <dbReference type="Proteomes" id="UP000824072"/>
    </source>
</evidence>
<dbReference type="EMBL" id="DVMU01000025">
    <property type="protein sequence ID" value="HIU33126.1"/>
    <property type="molecule type" value="Genomic_DNA"/>
</dbReference>
<evidence type="ECO:0000256" key="2">
    <source>
        <dbReference type="ARBA" id="ARBA00022963"/>
    </source>
</evidence>
<organism evidence="6 7">
    <name type="scientific">Candidatus Pullichristensenella excrementigallinarum</name>
    <dbReference type="NCBI Taxonomy" id="2840907"/>
    <lineage>
        <taxon>Bacteria</taxon>
        <taxon>Bacillati</taxon>
        <taxon>Bacillota</taxon>
        <taxon>Clostridia</taxon>
        <taxon>Candidatus Pullichristensenella</taxon>
    </lineage>
</organism>
<evidence type="ECO:0000256" key="3">
    <source>
        <dbReference type="ARBA" id="ARBA00023098"/>
    </source>
</evidence>
<proteinExistence type="predicted"/>
<reference evidence="6" key="2">
    <citation type="journal article" date="2021" name="PeerJ">
        <title>Extensive microbial diversity within the chicken gut microbiome revealed by metagenomics and culture.</title>
        <authorList>
            <person name="Gilroy R."/>
            <person name="Ravi A."/>
            <person name="Getino M."/>
            <person name="Pursley I."/>
            <person name="Horton D.L."/>
            <person name="Alikhan N.F."/>
            <person name="Baker D."/>
            <person name="Gharbi K."/>
            <person name="Hall N."/>
            <person name="Watson M."/>
            <person name="Adriaenssens E.M."/>
            <person name="Foster-Nyarko E."/>
            <person name="Jarju S."/>
            <person name="Secka A."/>
            <person name="Antonio M."/>
            <person name="Oren A."/>
            <person name="Chaudhuri R.R."/>
            <person name="La Ragione R."/>
            <person name="Hildebrand F."/>
            <person name="Pallen M.J."/>
        </authorList>
    </citation>
    <scope>NUCLEOTIDE SEQUENCE</scope>
    <source>
        <strain evidence="6">ChiHcec3-11533</strain>
    </source>
</reference>
<keyword evidence="1 4" id="KW-0378">Hydrolase</keyword>
<dbReference type="PANTHER" id="PTHR14226">
    <property type="entry name" value="NEUROPATHY TARGET ESTERASE/SWISS CHEESE D.MELANOGASTER"/>
    <property type="match status" value="1"/>
</dbReference>